<gene>
    <name evidence="1" type="ORF">A2531_01800</name>
</gene>
<name>A0A1F5TLZ0_9BACT</name>
<dbReference type="EMBL" id="MFGO01000039">
    <property type="protein sequence ID" value="OGF39940.1"/>
    <property type="molecule type" value="Genomic_DNA"/>
</dbReference>
<protein>
    <submittedName>
        <fullName evidence="1">Uncharacterized protein</fullName>
    </submittedName>
</protein>
<evidence type="ECO:0000313" key="1">
    <source>
        <dbReference type="EMBL" id="OGF39940.1"/>
    </source>
</evidence>
<reference evidence="1 2" key="1">
    <citation type="journal article" date="2016" name="Nat. Commun.">
        <title>Thousands of microbial genomes shed light on interconnected biogeochemical processes in an aquifer system.</title>
        <authorList>
            <person name="Anantharaman K."/>
            <person name="Brown C.T."/>
            <person name="Hug L.A."/>
            <person name="Sharon I."/>
            <person name="Castelle C.J."/>
            <person name="Probst A.J."/>
            <person name="Thomas B.C."/>
            <person name="Singh A."/>
            <person name="Wilkins M.J."/>
            <person name="Karaoz U."/>
            <person name="Brodie E.L."/>
            <person name="Williams K.H."/>
            <person name="Hubbard S.S."/>
            <person name="Banfield J.F."/>
        </authorList>
    </citation>
    <scope>NUCLEOTIDE SEQUENCE [LARGE SCALE GENOMIC DNA]</scope>
</reference>
<organism evidence="1 2">
    <name type="scientific">Candidatus Falkowbacteria bacterium RIFOXYD2_FULL_34_120</name>
    <dbReference type="NCBI Taxonomy" id="1798007"/>
    <lineage>
        <taxon>Bacteria</taxon>
        <taxon>Candidatus Falkowiibacteriota</taxon>
    </lineage>
</organism>
<comment type="caution">
    <text evidence="1">The sequence shown here is derived from an EMBL/GenBank/DDBJ whole genome shotgun (WGS) entry which is preliminary data.</text>
</comment>
<dbReference type="AlphaFoldDB" id="A0A1F5TLZ0"/>
<accession>A0A1F5TLZ0</accession>
<dbReference type="Proteomes" id="UP000177579">
    <property type="component" value="Unassembled WGS sequence"/>
</dbReference>
<proteinExistence type="predicted"/>
<sequence>MKNKIFKIWVDSDGDVNQGKYFFENTDLNKLNCSIERVYSNKTDNFAKNPKKIQDMLYLDKPDVIITYQENEQSIEIPVLSLEISEQTPMGQNTFQRFPRAVASAEQGVPFVIIFPEKDWVQRTKKESSGWEMASPFVFNGLKKLSEFHNIPVFSVNWACNEKKVSHKGYKSYDTKFPNMPDSNSEEMKKLFIFINLLIQNTLGGYQTSKLLENREIKELVEDLDAKRFSRGGDFLKKIPSASSGGIVNTKELKNYIEKSPDIKKFDTSTFPDYIKARDESLIFYSETNNFRADPYTGTMLVYDYSFCRYGKEKTGRHRNLIVHFPKISFSDIECKYSSYYERRCPFKPGSKHDNQYLALHLRDGCKFTKIKEFRIYFYFADIIILKDVILF</sequence>
<evidence type="ECO:0000313" key="2">
    <source>
        <dbReference type="Proteomes" id="UP000177579"/>
    </source>
</evidence>